<dbReference type="Gene3D" id="3.60.130.10">
    <property type="entry name" value="Clavaminate synthase-like"/>
    <property type="match status" value="1"/>
</dbReference>
<evidence type="ECO:0000313" key="4">
    <source>
        <dbReference type="EMBL" id="MBB5108964.1"/>
    </source>
</evidence>
<dbReference type="InterPro" id="IPR042098">
    <property type="entry name" value="TauD-like_sf"/>
</dbReference>
<keyword evidence="5" id="KW-1185">Reference proteome</keyword>
<dbReference type="EMBL" id="JACHJD010000022">
    <property type="protein sequence ID" value="MBB5108964.1"/>
    <property type="molecule type" value="Genomic_DNA"/>
</dbReference>
<name>A0A7W8B249_STRST</name>
<reference evidence="4 5" key="1">
    <citation type="submission" date="2020-08" db="EMBL/GenBank/DDBJ databases">
        <title>Genomic Encyclopedia of Type Strains, Phase III (KMG-III): the genomes of soil and plant-associated and newly described type strains.</title>
        <authorList>
            <person name="Whitman W."/>
        </authorList>
    </citation>
    <scope>NUCLEOTIDE SEQUENCE [LARGE SCALE GENOMIC DNA]</scope>
    <source>
        <strain evidence="4 5">CECT 3146</strain>
    </source>
</reference>
<evidence type="ECO:0000256" key="1">
    <source>
        <dbReference type="ARBA" id="ARBA00023002"/>
    </source>
</evidence>
<dbReference type="GO" id="GO:0016491">
    <property type="term" value="F:oxidoreductase activity"/>
    <property type="evidence" value="ECO:0007669"/>
    <property type="project" value="UniProtKB-KW"/>
</dbReference>
<dbReference type="Proteomes" id="UP000549009">
    <property type="component" value="Unassembled WGS sequence"/>
</dbReference>
<proteinExistence type="predicted"/>
<gene>
    <name evidence="4" type="ORF">FHS40_008090</name>
</gene>
<dbReference type="AlphaFoldDB" id="A0A7W8B249"/>
<keyword evidence="2" id="KW-0408">Iron</keyword>
<comment type="caution">
    <text evidence="4">The sequence shown here is derived from an EMBL/GenBank/DDBJ whole genome shotgun (WGS) entry which is preliminary data.</text>
</comment>
<dbReference type="SUPFAM" id="SSF51197">
    <property type="entry name" value="Clavaminate synthase-like"/>
    <property type="match status" value="1"/>
</dbReference>
<accession>A0A7W8B249</accession>
<evidence type="ECO:0000313" key="5">
    <source>
        <dbReference type="Proteomes" id="UP000549009"/>
    </source>
</evidence>
<keyword evidence="1" id="KW-0560">Oxidoreductase</keyword>
<evidence type="ECO:0000259" key="3">
    <source>
        <dbReference type="Pfam" id="PF02668"/>
    </source>
</evidence>
<protein>
    <recommendedName>
        <fullName evidence="3">TauD/TfdA-like domain-containing protein</fullName>
    </recommendedName>
</protein>
<organism evidence="4 5">
    <name type="scientific">Streptomyces spectabilis</name>
    <dbReference type="NCBI Taxonomy" id="68270"/>
    <lineage>
        <taxon>Bacteria</taxon>
        <taxon>Bacillati</taxon>
        <taxon>Actinomycetota</taxon>
        <taxon>Actinomycetes</taxon>
        <taxon>Kitasatosporales</taxon>
        <taxon>Streptomycetaceae</taxon>
        <taxon>Streptomyces</taxon>
    </lineage>
</organism>
<dbReference type="RefSeq" id="WP_184925899.1">
    <property type="nucleotide sequence ID" value="NZ_BMSQ01000025.1"/>
</dbReference>
<evidence type="ECO:0000256" key="2">
    <source>
        <dbReference type="ARBA" id="ARBA00023004"/>
    </source>
</evidence>
<feature type="domain" description="TauD/TfdA-like" evidence="3">
    <location>
        <begin position="134"/>
        <end position="283"/>
    </location>
</feature>
<sequence length="306" mass="33511">MMSPTPTPPKVALGAPLVDLLAKAAPGLPDPVLDGGHLAEEPARAYDALRETSVEAQLLVDHCRTLLHHRYGDGYAVIEAAPLLDAGALHDDGKILTILLSWLATPLRAFDRWPLWKELGTNLDIEPTRADGIGYHPLHLDLVNATLPPDYSALLCVRPDPRGGGASLTASLRRAVARLSQTERDLLAQPAFHYGGFSGLTGVGEELNAFPVLDELRPEEGFVRFTAKMLPGMDPREPRTSAARALERELIADQARFLLARGDLLIANQHLTAHGRERLGDGQQQIPAEQRRLMWQMFLRAPEHTS</sequence>
<dbReference type="InterPro" id="IPR003819">
    <property type="entry name" value="TauD/TfdA-like"/>
</dbReference>
<dbReference type="Pfam" id="PF02668">
    <property type="entry name" value="TauD"/>
    <property type="match status" value="1"/>
</dbReference>